<dbReference type="InterPro" id="IPR012312">
    <property type="entry name" value="Hemerythrin-like"/>
</dbReference>
<dbReference type="Pfam" id="PF01814">
    <property type="entry name" value="Hemerythrin"/>
    <property type="match status" value="1"/>
</dbReference>
<keyword evidence="3" id="KW-1185">Reference proteome</keyword>
<protein>
    <submittedName>
        <fullName evidence="2">Hemerythrin domain-containing protein</fullName>
    </submittedName>
</protein>
<comment type="caution">
    <text evidence="2">The sequence shown here is derived from an EMBL/GenBank/DDBJ whole genome shotgun (WGS) entry which is preliminary data.</text>
</comment>
<dbReference type="Gene3D" id="1.20.120.520">
    <property type="entry name" value="nmb1532 protein domain like"/>
    <property type="match status" value="1"/>
</dbReference>
<sequence>MDRNFSSPFPLHNGLSPAVLLRRAHGFKLDLCHALERIADNLPDNIDRMECLRIANILAPAIRQIHACEEKDIFPAYAAALAVSSDADMETLRRLKAEHVEDQCFADEVTDTLLGIGHGRGIDNAEAVGFMLRGLFETMRRHIAFERAHILPILDR</sequence>
<organism evidence="2 3">
    <name type="scientific">Nitratireductor arenosus</name>
    <dbReference type="NCBI Taxonomy" id="2682096"/>
    <lineage>
        <taxon>Bacteria</taxon>
        <taxon>Pseudomonadati</taxon>
        <taxon>Pseudomonadota</taxon>
        <taxon>Alphaproteobacteria</taxon>
        <taxon>Hyphomicrobiales</taxon>
        <taxon>Phyllobacteriaceae</taxon>
        <taxon>Nitratireductor</taxon>
    </lineage>
</organism>
<dbReference type="AlphaFoldDB" id="A0A844QI87"/>
<gene>
    <name evidence="2" type="ORF">GN330_09225</name>
</gene>
<dbReference type="EMBL" id="WPHG01000002">
    <property type="protein sequence ID" value="MVA97429.1"/>
    <property type="molecule type" value="Genomic_DNA"/>
</dbReference>
<evidence type="ECO:0000313" key="2">
    <source>
        <dbReference type="EMBL" id="MVA97429.1"/>
    </source>
</evidence>
<accession>A0A844QI87</accession>
<dbReference type="Proteomes" id="UP000463224">
    <property type="component" value="Unassembled WGS sequence"/>
</dbReference>
<reference evidence="2 3" key="1">
    <citation type="submission" date="2019-12" db="EMBL/GenBank/DDBJ databases">
        <title>Nitratireductor arenosus sp. nov., Isolated from sea sand, Jeju island, South Korea.</title>
        <authorList>
            <person name="Kim W."/>
        </authorList>
    </citation>
    <scope>NUCLEOTIDE SEQUENCE [LARGE SCALE GENOMIC DNA]</scope>
    <source>
        <strain evidence="2 3">CAU 1489</strain>
    </source>
</reference>
<evidence type="ECO:0000259" key="1">
    <source>
        <dbReference type="Pfam" id="PF01814"/>
    </source>
</evidence>
<evidence type="ECO:0000313" key="3">
    <source>
        <dbReference type="Proteomes" id="UP000463224"/>
    </source>
</evidence>
<name>A0A844QI87_9HYPH</name>
<proteinExistence type="predicted"/>
<feature type="domain" description="Hemerythrin-like" evidence="1">
    <location>
        <begin position="20"/>
        <end position="154"/>
    </location>
</feature>
<dbReference type="RefSeq" id="WP_156712387.1">
    <property type="nucleotide sequence ID" value="NZ_WPHG01000002.1"/>
</dbReference>